<dbReference type="AlphaFoldDB" id="A0AAW9A8P2"/>
<proteinExistence type="predicted"/>
<gene>
    <name evidence="1" type="ORF">QTL97_03540</name>
</gene>
<name>A0AAW9A8P2_9BACL</name>
<dbReference type="RefSeq" id="WP_283734509.1">
    <property type="nucleotide sequence ID" value="NZ_CP125968.1"/>
</dbReference>
<dbReference type="EMBL" id="JAUBDJ010000001">
    <property type="protein sequence ID" value="MDW0116016.1"/>
    <property type="molecule type" value="Genomic_DNA"/>
</dbReference>
<evidence type="ECO:0000313" key="2">
    <source>
        <dbReference type="Proteomes" id="UP001271648"/>
    </source>
</evidence>
<comment type="caution">
    <text evidence="1">The sequence shown here is derived from an EMBL/GenBank/DDBJ whole genome shotgun (WGS) entry which is preliminary data.</text>
</comment>
<sequence>MTIEEAENYGRSVNARNAAVERNIMSEEQEIIPANQLPPPLNEEEIKKRVGAENFRNLDDAKVMNSINS</sequence>
<organism evidence="1 2">
    <name type="scientific">Sporosarcina thermotolerans</name>
    <dbReference type="NCBI Taxonomy" id="633404"/>
    <lineage>
        <taxon>Bacteria</taxon>
        <taxon>Bacillati</taxon>
        <taxon>Bacillota</taxon>
        <taxon>Bacilli</taxon>
        <taxon>Bacillales</taxon>
        <taxon>Caryophanaceae</taxon>
        <taxon>Sporosarcina</taxon>
    </lineage>
</organism>
<reference evidence="1 2" key="1">
    <citation type="submission" date="2023-06" db="EMBL/GenBank/DDBJ databases">
        <title>Sporosarcina sp. nov., isolated from Korean traditional fermented seafood 'Jeotgal'.</title>
        <authorList>
            <person name="Yang A.I."/>
            <person name="Shin N.-R."/>
        </authorList>
    </citation>
    <scope>NUCLEOTIDE SEQUENCE [LARGE SCALE GENOMIC DNA]</scope>
    <source>
        <strain evidence="1 2">KCTC43456</strain>
    </source>
</reference>
<evidence type="ECO:0000313" key="1">
    <source>
        <dbReference type="EMBL" id="MDW0116016.1"/>
    </source>
</evidence>
<protein>
    <submittedName>
        <fullName evidence="1">Uncharacterized protein</fullName>
    </submittedName>
</protein>
<dbReference type="Proteomes" id="UP001271648">
    <property type="component" value="Unassembled WGS sequence"/>
</dbReference>
<accession>A0AAW9A8P2</accession>
<keyword evidence="2" id="KW-1185">Reference proteome</keyword>